<dbReference type="GO" id="GO:0005524">
    <property type="term" value="F:ATP binding"/>
    <property type="evidence" value="ECO:0007669"/>
    <property type="project" value="UniProtKB-KW"/>
</dbReference>
<dbReference type="PROSITE" id="PS00211">
    <property type="entry name" value="ABC_TRANSPORTER_1"/>
    <property type="match status" value="1"/>
</dbReference>
<dbReference type="Gene3D" id="3.40.50.300">
    <property type="entry name" value="P-loop containing nucleotide triphosphate hydrolases"/>
    <property type="match status" value="1"/>
</dbReference>
<dbReference type="InterPro" id="IPR017871">
    <property type="entry name" value="ABC_transporter-like_CS"/>
</dbReference>
<dbReference type="PANTHER" id="PTHR43119">
    <property type="entry name" value="ABC TRANSPORT PROTEIN ATP-BINDING COMPONENT-RELATED"/>
    <property type="match status" value="1"/>
</dbReference>
<name>A0A1C3RJU1_9PROT</name>
<evidence type="ECO:0000313" key="5">
    <source>
        <dbReference type="Proteomes" id="UP000231658"/>
    </source>
</evidence>
<organism evidence="4 5">
    <name type="scientific">Candidatus Terasakiella magnetica</name>
    <dbReference type="NCBI Taxonomy" id="1867952"/>
    <lineage>
        <taxon>Bacteria</taxon>
        <taxon>Pseudomonadati</taxon>
        <taxon>Pseudomonadota</taxon>
        <taxon>Alphaproteobacteria</taxon>
        <taxon>Rhodospirillales</taxon>
        <taxon>Terasakiellaceae</taxon>
        <taxon>Terasakiella</taxon>
    </lineage>
</organism>
<dbReference type="PANTHER" id="PTHR43119:SF1">
    <property type="entry name" value="ABC TRANSPORTER DOMAIN-CONTAINING PROTEIN"/>
    <property type="match status" value="1"/>
</dbReference>
<sequence length="203" mass="23030">MLHITKLDIKGISAQNLSVSPGQCISVSGASGMGKSLFLKGIADLVINRADMSLDGEARIDYSAPDWRRRVTYVGAKPTWWYDKVVEHFEDKDWLAEVLPLVDLPLKVMGWNVSRLSSGESQRLALLRALEGTDGQEQRYFLLDEPTSALDGGRQAMVEDLLMRYLKAEHIAILFVSHDDRQVDRFAQKRWEIFNRQVREVPA</sequence>
<dbReference type="InterPro" id="IPR003593">
    <property type="entry name" value="AAA+_ATPase"/>
</dbReference>
<dbReference type="InterPro" id="IPR003439">
    <property type="entry name" value="ABC_transporter-like_ATP-bd"/>
</dbReference>
<dbReference type="CDD" id="cd00267">
    <property type="entry name" value="ABC_ATPase"/>
    <property type="match status" value="1"/>
</dbReference>
<dbReference type="EMBL" id="FLYE01000045">
    <property type="protein sequence ID" value="SCA57552.1"/>
    <property type="molecule type" value="Genomic_DNA"/>
</dbReference>
<reference evidence="4 5" key="1">
    <citation type="submission" date="2016-07" db="EMBL/GenBank/DDBJ databases">
        <authorList>
            <person name="Lefevre C.T."/>
        </authorList>
    </citation>
    <scope>NUCLEOTIDE SEQUENCE [LARGE SCALE GENOMIC DNA]</scope>
    <source>
        <strain evidence="4">PR1</strain>
    </source>
</reference>
<dbReference type="STRING" id="1867952.MTBPR1_60065"/>
<keyword evidence="2" id="KW-0067">ATP-binding</keyword>
<evidence type="ECO:0000313" key="4">
    <source>
        <dbReference type="EMBL" id="SCA57552.1"/>
    </source>
</evidence>
<gene>
    <name evidence="4" type="ORF">MTBPR1_60065</name>
</gene>
<proteinExistence type="predicted"/>
<keyword evidence="1" id="KW-0547">Nucleotide-binding</keyword>
<dbReference type="SMART" id="SM00382">
    <property type="entry name" value="AAA"/>
    <property type="match status" value="1"/>
</dbReference>
<feature type="domain" description="AAA+ ATPase" evidence="3">
    <location>
        <begin position="21"/>
        <end position="197"/>
    </location>
</feature>
<accession>A0A1C3RJU1</accession>
<protein>
    <submittedName>
        <fullName evidence="4">ABC transporter related</fullName>
    </submittedName>
</protein>
<evidence type="ECO:0000259" key="3">
    <source>
        <dbReference type="SMART" id="SM00382"/>
    </source>
</evidence>
<dbReference type="AlphaFoldDB" id="A0A1C3RJU1"/>
<dbReference type="GO" id="GO:0016887">
    <property type="term" value="F:ATP hydrolysis activity"/>
    <property type="evidence" value="ECO:0007669"/>
    <property type="project" value="InterPro"/>
</dbReference>
<dbReference type="InterPro" id="IPR027417">
    <property type="entry name" value="P-loop_NTPase"/>
</dbReference>
<dbReference type="SUPFAM" id="SSF52540">
    <property type="entry name" value="P-loop containing nucleoside triphosphate hydrolases"/>
    <property type="match status" value="1"/>
</dbReference>
<evidence type="ECO:0000256" key="2">
    <source>
        <dbReference type="ARBA" id="ARBA00022840"/>
    </source>
</evidence>
<dbReference type="Pfam" id="PF00005">
    <property type="entry name" value="ABC_tran"/>
    <property type="match status" value="1"/>
</dbReference>
<evidence type="ECO:0000256" key="1">
    <source>
        <dbReference type="ARBA" id="ARBA00022741"/>
    </source>
</evidence>
<dbReference type="Proteomes" id="UP000231658">
    <property type="component" value="Unassembled WGS sequence"/>
</dbReference>
<keyword evidence="5" id="KW-1185">Reference proteome</keyword>